<evidence type="ECO:0000259" key="3">
    <source>
        <dbReference type="Pfam" id="PF01205"/>
    </source>
</evidence>
<name>C7NLL0_KYTSD</name>
<accession>C7NLL0</accession>
<evidence type="ECO:0000256" key="2">
    <source>
        <dbReference type="SAM" id="MobiDB-lite"/>
    </source>
</evidence>
<evidence type="ECO:0000256" key="1">
    <source>
        <dbReference type="ARBA" id="ARBA00007665"/>
    </source>
</evidence>
<evidence type="ECO:0000259" key="4">
    <source>
        <dbReference type="Pfam" id="PF09186"/>
    </source>
</evidence>
<dbReference type="SUPFAM" id="SSF54980">
    <property type="entry name" value="EF-G C-terminal domain-like"/>
    <property type="match status" value="1"/>
</dbReference>
<dbReference type="InterPro" id="IPR020568">
    <property type="entry name" value="Ribosomal_Su5_D2-typ_SF"/>
</dbReference>
<keyword evidence="6" id="KW-1185">Reference proteome</keyword>
<dbReference type="PANTHER" id="PTHR16301:SF20">
    <property type="entry name" value="IMPACT FAMILY MEMBER YIGZ"/>
    <property type="match status" value="1"/>
</dbReference>
<comment type="similarity">
    <text evidence="1">Belongs to the IMPACT family.</text>
</comment>
<sequence>MPVTSYRTLARDAHGEIEEKNSRFVCRIAPSDSEEAARAVIEAERRTHHDARHHCSAFVLGPDGRIERSNDDGEPAGTAGTPMLDVLRGSGYRDVTAVVTRWFGGTKLGAGGLVRAYGDAVRAALEDARPRERRLVCEHSLVVAHAEAGRIENDLRVAGFVVTGTDYAERATLHVATPPDQQDALASAVAVATGGGGVLVPGDERWVDAP</sequence>
<dbReference type="InterPro" id="IPR001498">
    <property type="entry name" value="Impact_N"/>
</dbReference>
<proteinExistence type="inferred from homology"/>
<dbReference type="KEGG" id="kse:Ksed_06100"/>
<evidence type="ECO:0008006" key="7">
    <source>
        <dbReference type="Google" id="ProtNLM"/>
    </source>
</evidence>
<dbReference type="GO" id="GO:0006446">
    <property type="term" value="P:regulation of translational initiation"/>
    <property type="evidence" value="ECO:0007669"/>
    <property type="project" value="TreeGrafter"/>
</dbReference>
<dbReference type="RefSeq" id="WP_012802094.1">
    <property type="nucleotide sequence ID" value="NC_013169.1"/>
</dbReference>
<dbReference type="SUPFAM" id="SSF54211">
    <property type="entry name" value="Ribosomal protein S5 domain 2-like"/>
    <property type="match status" value="1"/>
</dbReference>
<dbReference type="InterPro" id="IPR015269">
    <property type="entry name" value="UPF0029_Impact_C"/>
</dbReference>
<feature type="domain" description="Impact N-terminal" evidence="3">
    <location>
        <begin position="20"/>
        <end position="125"/>
    </location>
</feature>
<feature type="region of interest" description="Disordered" evidence="2">
    <location>
        <begin position="63"/>
        <end position="83"/>
    </location>
</feature>
<evidence type="ECO:0000313" key="5">
    <source>
        <dbReference type="EMBL" id="ACV05676.1"/>
    </source>
</evidence>
<dbReference type="Proteomes" id="UP000006666">
    <property type="component" value="Chromosome"/>
</dbReference>
<dbReference type="Pfam" id="PF01205">
    <property type="entry name" value="Impact_N"/>
    <property type="match status" value="1"/>
</dbReference>
<dbReference type="EMBL" id="CP001686">
    <property type="protein sequence ID" value="ACV05676.1"/>
    <property type="molecule type" value="Genomic_DNA"/>
</dbReference>
<feature type="domain" description="UPF0029" evidence="4">
    <location>
        <begin position="142"/>
        <end position="195"/>
    </location>
</feature>
<dbReference type="AlphaFoldDB" id="C7NLL0"/>
<dbReference type="Pfam" id="PF09186">
    <property type="entry name" value="DUF1949"/>
    <property type="match status" value="1"/>
</dbReference>
<dbReference type="eggNOG" id="COG1739">
    <property type="taxonomic scope" value="Bacteria"/>
</dbReference>
<dbReference type="GO" id="GO:0005737">
    <property type="term" value="C:cytoplasm"/>
    <property type="evidence" value="ECO:0007669"/>
    <property type="project" value="TreeGrafter"/>
</dbReference>
<dbReference type="HOGENOM" id="CLU_083552_2_0_11"/>
<gene>
    <name evidence="5" type="ordered locus">Ksed_06100</name>
</gene>
<evidence type="ECO:0000313" key="6">
    <source>
        <dbReference type="Proteomes" id="UP000006666"/>
    </source>
</evidence>
<dbReference type="Gene3D" id="3.30.230.30">
    <property type="entry name" value="Impact, N-terminal domain"/>
    <property type="match status" value="1"/>
</dbReference>
<dbReference type="PANTHER" id="PTHR16301">
    <property type="entry name" value="IMPACT-RELATED"/>
    <property type="match status" value="1"/>
</dbReference>
<dbReference type="InterPro" id="IPR023582">
    <property type="entry name" value="Impact"/>
</dbReference>
<organism evidence="5 6">
    <name type="scientific">Kytococcus sedentarius (strain ATCC 14392 / DSM 20547 / JCM 11482 / CCUG 33030 / NBRC 15357 / NCTC 11040 / CCM 314 / 541)</name>
    <name type="common">Micrococcus sedentarius</name>
    <dbReference type="NCBI Taxonomy" id="478801"/>
    <lineage>
        <taxon>Bacteria</taxon>
        <taxon>Bacillati</taxon>
        <taxon>Actinomycetota</taxon>
        <taxon>Actinomycetes</taxon>
        <taxon>Micrococcales</taxon>
        <taxon>Kytococcaceae</taxon>
        <taxon>Kytococcus</taxon>
    </lineage>
</organism>
<protein>
    <recommendedName>
        <fullName evidence="7">Impact N-terminal domain-containing protein</fullName>
    </recommendedName>
</protein>
<reference evidence="5 6" key="1">
    <citation type="journal article" date="2009" name="Stand. Genomic Sci.">
        <title>Complete genome sequence of Kytococcus sedentarius type strain (541).</title>
        <authorList>
            <person name="Sims D."/>
            <person name="Brettin T."/>
            <person name="Detter J.C."/>
            <person name="Han C."/>
            <person name="Lapidus A."/>
            <person name="Copeland A."/>
            <person name="Glavina Del Rio T."/>
            <person name="Nolan M."/>
            <person name="Chen F."/>
            <person name="Lucas S."/>
            <person name="Tice H."/>
            <person name="Cheng J.F."/>
            <person name="Bruce D."/>
            <person name="Goodwin L."/>
            <person name="Pitluck S."/>
            <person name="Ovchinnikova G."/>
            <person name="Pati A."/>
            <person name="Ivanova N."/>
            <person name="Mavrommatis K."/>
            <person name="Chen A."/>
            <person name="Palaniappan K."/>
            <person name="D'haeseleer P."/>
            <person name="Chain P."/>
            <person name="Bristow J."/>
            <person name="Eisen J.A."/>
            <person name="Markowitz V."/>
            <person name="Hugenholtz P."/>
            <person name="Schneider S."/>
            <person name="Goker M."/>
            <person name="Pukall R."/>
            <person name="Kyrpides N.C."/>
            <person name="Klenk H.P."/>
        </authorList>
    </citation>
    <scope>NUCLEOTIDE SEQUENCE [LARGE SCALE GENOMIC DNA]</scope>
    <source>
        <strain evidence="6">ATCC 14392 / DSM 20547 / JCM 11482 / CCUG 33030 / NBRC 15357 / NCTC 11040 / CCM 314 / 541</strain>
    </source>
</reference>
<dbReference type="InterPro" id="IPR035647">
    <property type="entry name" value="EFG_III/V"/>
</dbReference>
<dbReference type="InterPro" id="IPR036956">
    <property type="entry name" value="Impact_N_sf"/>
</dbReference>